<evidence type="ECO:0000256" key="4">
    <source>
        <dbReference type="ARBA" id="ARBA00022741"/>
    </source>
</evidence>
<dbReference type="PANTHER" id="PTHR45870:SF2">
    <property type="entry name" value="TUBULIN MONOGLYCYLASE TTLL3"/>
    <property type="match status" value="1"/>
</dbReference>
<evidence type="ECO:0008006" key="8">
    <source>
        <dbReference type="Google" id="ProtNLM"/>
    </source>
</evidence>
<keyword evidence="4" id="KW-0547">Nucleotide-binding</keyword>
<evidence type="ECO:0000256" key="3">
    <source>
        <dbReference type="ARBA" id="ARBA00022598"/>
    </source>
</evidence>
<dbReference type="InterPro" id="IPR004344">
    <property type="entry name" value="TTL/TTLL_fam"/>
</dbReference>
<keyword evidence="3" id="KW-0436">Ligase</keyword>
<dbReference type="InterPro" id="IPR051437">
    <property type="entry name" value="TTLL_monoglycylase"/>
</dbReference>
<evidence type="ECO:0000313" key="7">
    <source>
        <dbReference type="EMBL" id="CAD9204382.1"/>
    </source>
</evidence>
<dbReference type="AlphaFoldDB" id="A0A7S1SNS3"/>
<name>A0A7S1SNS3_9CHLO</name>
<sequence>MEAEAAAAADFLTSSEQSVRWALFLDNPWFKSAAAAQPVRNPDGTLAQAHDGGVVSLLESCFPQTHINGARNVWIAKPGGKSRGRGIALFNDLPALLQYCTPLKGEKWLVQKYIERPLLIMRRKFDLRQWALVSDWNPLTVWFYGECYLRFTADDFDLGDLDIFAHLSNNSVSKYAQRGRTDEITLAGNMWSVARFKQHLLESYGTELVWGEEIVPQMKAIVRQTLTAAQGEVKPRKNTCQLYGYDFMIDDNYKVWLLEINSSPTMEPSTEIAARLCAEVQEDIVKVVVDLPDALTALKAAGDPPPPDATPADLGVDTGKWECILRTQPWVTPGSYMGVSLSCQGILFKGMQPKKATKSPKSKPPANSNNSSPYEPPIKRSTIQTSTESVAPLLSSESPPAVAGTTGNSSEGGSDGGAEINEDK</sequence>
<protein>
    <recommendedName>
        <fullName evidence="8">Tubulin--tyrosine ligase-like protein 9</fullName>
    </recommendedName>
</protein>
<feature type="compositionally biased region" description="Low complexity" evidence="6">
    <location>
        <begin position="364"/>
        <end position="373"/>
    </location>
</feature>
<keyword evidence="2" id="KW-0963">Cytoplasm</keyword>
<gene>
    <name evidence="7" type="ORF">TCHU04912_LOCUS6617</name>
</gene>
<evidence type="ECO:0000256" key="5">
    <source>
        <dbReference type="ARBA" id="ARBA00022840"/>
    </source>
</evidence>
<evidence type="ECO:0000256" key="1">
    <source>
        <dbReference type="ARBA" id="ARBA00004496"/>
    </source>
</evidence>
<dbReference type="PANTHER" id="PTHR45870">
    <property type="entry name" value="TUBULIN MONOGLYCYLASE TTLL3"/>
    <property type="match status" value="1"/>
</dbReference>
<dbReference type="Pfam" id="PF03133">
    <property type="entry name" value="TTL"/>
    <property type="match status" value="1"/>
</dbReference>
<dbReference type="GO" id="GO:0005737">
    <property type="term" value="C:cytoplasm"/>
    <property type="evidence" value="ECO:0007669"/>
    <property type="project" value="UniProtKB-SubCell"/>
</dbReference>
<dbReference type="SUPFAM" id="SSF56059">
    <property type="entry name" value="Glutathione synthetase ATP-binding domain-like"/>
    <property type="match status" value="1"/>
</dbReference>
<dbReference type="GO" id="GO:0005524">
    <property type="term" value="F:ATP binding"/>
    <property type="evidence" value="ECO:0007669"/>
    <property type="project" value="UniProtKB-KW"/>
</dbReference>
<accession>A0A7S1SNS3</accession>
<proteinExistence type="predicted"/>
<dbReference type="GO" id="GO:0015630">
    <property type="term" value="C:microtubule cytoskeleton"/>
    <property type="evidence" value="ECO:0007669"/>
    <property type="project" value="TreeGrafter"/>
</dbReference>
<dbReference type="EMBL" id="HBGG01012945">
    <property type="protein sequence ID" value="CAD9204382.1"/>
    <property type="molecule type" value="Transcribed_RNA"/>
</dbReference>
<feature type="region of interest" description="Disordered" evidence="6">
    <location>
        <begin position="352"/>
        <end position="424"/>
    </location>
</feature>
<dbReference type="GO" id="GO:0070736">
    <property type="term" value="F:protein-glycine ligase activity, initiating"/>
    <property type="evidence" value="ECO:0007669"/>
    <property type="project" value="TreeGrafter"/>
</dbReference>
<organism evidence="7">
    <name type="scientific">Tetraselmis chuii</name>
    <dbReference type="NCBI Taxonomy" id="63592"/>
    <lineage>
        <taxon>Eukaryota</taxon>
        <taxon>Viridiplantae</taxon>
        <taxon>Chlorophyta</taxon>
        <taxon>core chlorophytes</taxon>
        <taxon>Chlorodendrophyceae</taxon>
        <taxon>Chlorodendrales</taxon>
        <taxon>Chlorodendraceae</taxon>
        <taxon>Tetraselmis</taxon>
    </lineage>
</organism>
<dbReference type="Gene3D" id="3.30.470.20">
    <property type="entry name" value="ATP-grasp fold, B domain"/>
    <property type="match status" value="1"/>
</dbReference>
<reference evidence="7" key="1">
    <citation type="submission" date="2021-01" db="EMBL/GenBank/DDBJ databases">
        <authorList>
            <person name="Corre E."/>
            <person name="Pelletier E."/>
            <person name="Niang G."/>
            <person name="Scheremetjew M."/>
            <person name="Finn R."/>
            <person name="Kale V."/>
            <person name="Holt S."/>
            <person name="Cochrane G."/>
            <person name="Meng A."/>
            <person name="Brown T."/>
            <person name="Cohen L."/>
        </authorList>
    </citation>
    <scope>NUCLEOTIDE SEQUENCE</scope>
    <source>
        <strain evidence="7">PLY429</strain>
    </source>
</reference>
<comment type="subcellular location">
    <subcellularLocation>
        <location evidence="1">Cytoplasm</location>
    </subcellularLocation>
</comment>
<dbReference type="PROSITE" id="PS51221">
    <property type="entry name" value="TTL"/>
    <property type="match status" value="1"/>
</dbReference>
<evidence type="ECO:0000256" key="2">
    <source>
        <dbReference type="ARBA" id="ARBA00022490"/>
    </source>
</evidence>
<keyword evidence="5" id="KW-0067">ATP-binding</keyword>
<evidence type="ECO:0000256" key="6">
    <source>
        <dbReference type="SAM" id="MobiDB-lite"/>
    </source>
</evidence>